<dbReference type="UniPathway" id="UPA00075">
    <property type="reaction ID" value="UER00335"/>
</dbReference>
<keyword evidence="9 18" id="KW-0436">Ligase</keyword>
<evidence type="ECO:0000256" key="5">
    <source>
        <dbReference type="ARBA" id="ARBA00004906"/>
    </source>
</evidence>
<dbReference type="Pfam" id="PF04564">
    <property type="entry name" value="U-box"/>
    <property type="match status" value="1"/>
</dbReference>
<dbReference type="Gene3D" id="3.30.40.10">
    <property type="entry name" value="Zinc/RING finger domain, C3HC4 (zinc finger)"/>
    <property type="match status" value="1"/>
</dbReference>
<keyword evidence="24" id="KW-1185">Reference proteome</keyword>
<comment type="pathway">
    <text evidence="5">Protein modification; protein ubiquitination.</text>
</comment>
<comment type="catalytic activity">
    <reaction evidence="1">
        <text>S-ubiquitinyl-[E2 ubiquitin-conjugating enzyme]-L-cysteine + [acceptor protein]-L-lysine = [E2 ubiquitin-conjugating enzyme]-L-cysteine + N(6)-ubiquitinyl-[acceptor protein]-L-lysine.</text>
        <dbReference type="EC" id="2.3.2.27"/>
    </reaction>
</comment>
<dbReference type="Gene3D" id="3.40.440.10">
    <property type="entry name" value="Adenylosuccinate Synthetase, subunit A, domain 1"/>
    <property type="match status" value="1"/>
</dbReference>
<dbReference type="CDD" id="cd16657">
    <property type="entry name" value="RING-Ubox_UBE4A"/>
    <property type="match status" value="1"/>
</dbReference>
<keyword evidence="13 18" id="KW-0658">Purine biosynthesis</keyword>
<evidence type="ECO:0000256" key="10">
    <source>
        <dbReference type="ARBA" id="ARBA00022679"/>
    </source>
</evidence>
<dbReference type="EC" id="6.3.4.4" evidence="18 20"/>
<protein>
    <recommendedName>
        <fullName evidence="18 20">Adenylosuccinate synthetase</fullName>
        <shortName evidence="18">AMPSase</shortName>
        <shortName evidence="18">AdSS</shortName>
        <ecNumber evidence="18 20">6.3.4.4</ecNumber>
    </recommendedName>
    <alternativeName>
        <fullName evidence="18">IMP--aspartate ligase</fullName>
    </alternativeName>
</protein>
<dbReference type="OrthoDB" id="20295at2759"/>
<feature type="binding site" evidence="18">
    <location>
        <begin position="47"/>
        <end position="50"/>
    </location>
    <ligand>
        <name>IMP</name>
        <dbReference type="ChEBI" id="CHEBI:58053"/>
    </ligand>
</feature>
<reference evidence="23" key="1">
    <citation type="submission" date="2020-06" db="EMBL/GenBank/DDBJ databases">
        <title>Genomes of multiple members of Pneumocystis genus reveal paths to human pathogen Pneumocystis jirovecii.</title>
        <authorList>
            <person name="Cisse O.H."/>
            <person name="Ma L."/>
            <person name="Dekker J."/>
            <person name="Khil P."/>
            <person name="Jo J."/>
            <person name="Brenchley J."/>
            <person name="Blair R."/>
            <person name="Pahar B."/>
            <person name="Chabe M."/>
            <person name="Van Rompay K.A."/>
            <person name="Keesler R."/>
            <person name="Sukura A."/>
            <person name="Hirsch V."/>
            <person name="Kutty G."/>
            <person name="Liu Y."/>
            <person name="Peng L."/>
            <person name="Chen J."/>
            <person name="Song J."/>
            <person name="Weissenbacher-Lang C."/>
            <person name="Xu J."/>
            <person name="Upham N.S."/>
            <person name="Stajich J.E."/>
            <person name="Cuomo C.A."/>
            <person name="Cushion M.T."/>
            <person name="Kovacs J.A."/>
        </authorList>
    </citation>
    <scope>NUCLEOTIDE SEQUENCE</scope>
    <source>
        <strain evidence="23">2A</strain>
    </source>
</reference>
<feature type="binding site" evidence="18">
    <location>
        <position position="229"/>
    </location>
    <ligand>
        <name>IMP</name>
        <dbReference type="ChEBI" id="CHEBI:58053"/>
    </ligand>
</feature>
<dbReference type="InterPro" id="IPR033128">
    <property type="entry name" value="Adenylosuccin_syn_Lys_AS"/>
</dbReference>
<dbReference type="Pfam" id="PF00709">
    <property type="entry name" value="Adenylsucc_synt"/>
    <property type="match status" value="2"/>
</dbReference>
<dbReference type="SMART" id="SM00788">
    <property type="entry name" value="Adenylsucc_synt"/>
    <property type="match status" value="1"/>
</dbReference>
<feature type="binding site" evidence="18">
    <location>
        <position position="244"/>
    </location>
    <ligand>
        <name>IMP</name>
        <dbReference type="ChEBI" id="CHEBI:58053"/>
    </ligand>
</feature>
<feature type="binding site" evidence="18">
    <location>
        <begin position="20"/>
        <end position="26"/>
    </location>
    <ligand>
        <name>GTP</name>
        <dbReference type="ChEBI" id="CHEBI:37565"/>
    </ligand>
</feature>
<dbReference type="Pfam" id="PF10408">
    <property type="entry name" value="Ufd2P_core"/>
    <property type="match status" value="1"/>
</dbReference>
<evidence type="ECO:0000256" key="19">
    <source>
        <dbReference type="PROSITE-ProRule" id="PRU10134"/>
    </source>
</evidence>
<evidence type="ECO:0000256" key="18">
    <source>
        <dbReference type="HAMAP-Rule" id="MF_03125"/>
    </source>
</evidence>
<evidence type="ECO:0000256" key="14">
    <source>
        <dbReference type="ARBA" id="ARBA00022786"/>
    </source>
</evidence>
<dbReference type="SMART" id="SM00504">
    <property type="entry name" value="Ubox"/>
    <property type="match status" value="1"/>
</dbReference>
<dbReference type="PROSITE" id="PS01266">
    <property type="entry name" value="ADENYLOSUCCIN_SYN_1"/>
    <property type="match status" value="1"/>
</dbReference>
<dbReference type="UniPathway" id="UPA00143"/>
<name>A0A899FXJ1_9ASCO</name>
<dbReference type="PROSITE" id="PS51698">
    <property type="entry name" value="U_BOX"/>
    <property type="match status" value="1"/>
</dbReference>
<feature type="active site" description="Proton acceptor" evidence="18">
    <location>
        <position position="21"/>
    </location>
</feature>
<evidence type="ECO:0000256" key="7">
    <source>
        <dbReference type="ARBA" id="ARBA00011738"/>
    </source>
</evidence>
<comment type="caution">
    <text evidence="18">Lacks conserved residue(s) required for the propagation of feature annotation.</text>
</comment>
<dbReference type="InterPro" id="IPR042109">
    <property type="entry name" value="Adenylosuccinate_synth_dom1"/>
</dbReference>
<comment type="function">
    <text evidence="20">Plays an important role in the de novo pathway of purine nucleotide biosynthesis.</text>
</comment>
<keyword evidence="11 18" id="KW-0479">Metal-binding</keyword>
<feature type="domain" description="U-box" evidence="22">
    <location>
        <begin position="1296"/>
        <end position="1370"/>
    </location>
</feature>
<dbReference type="InterPro" id="IPR042110">
    <property type="entry name" value="Adenylosuccinate_synth_dom2"/>
</dbReference>
<evidence type="ECO:0000256" key="2">
    <source>
        <dbReference type="ARBA" id="ARBA00003779"/>
    </source>
</evidence>
<proteinExistence type="inferred from homology"/>
<comment type="cofactor">
    <cofactor evidence="18">
        <name>Mg(2+)</name>
        <dbReference type="ChEBI" id="CHEBI:18420"/>
    </cofactor>
    <text evidence="18">Binds 1 Mg(2+) ion per subunit.</text>
</comment>
<evidence type="ECO:0000256" key="1">
    <source>
        <dbReference type="ARBA" id="ARBA00000900"/>
    </source>
</evidence>
<evidence type="ECO:0000256" key="4">
    <source>
        <dbReference type="ARBA" id="ARBA00004496"/>
    </source>
</evidence>
<comment type="function">
    <text evidence="2">Plays an important role in the de novo pathway and in the salvage pathway of purine nucleotide biosynthesis. Catalyzes the first committed step in the biosynthesis of AMP from IMP.</text>
</comment>
<feature type="binding site" evidence="18">
    <location>
        <begin position="21"/>
        <end position="24"/>
    </location>
    <ligand>
        <name>IMP</name>
        <dbReference type="ChEBI" id="CHEBI:58053"/>
    </ligand>
</feature>
<dbReference type="PANTHER" id="PTHR13931:SF2">
    <property type="entry name" value="UBIQUITIN CONJUGATION FACTOR E4 B"/>
    <property type="match status" value="1"/>
</dbReference>
<comment type="similarity">
    <text evidence="18 20">Belongs to the adenylosuccinate synthetase family.</text>
</comment>
<evidence type="ECO:0000256" key="6">
    <source>
        <dbReference type="ARBA" id="ARBA00007434"/>
    </source>
</evidence>
<dbReference type="GO" id="GO:0000209">
    <property type="term" value="P:protein polyubiquitination"/>
    <property type="evidence" value="ECO:0007669"/>
    <property type="project" value="TreeGrafter"/>
</dbReference>
<dbReference type="EMBL" id="CP054535">
    <property type="protein sequence ID" value="QSL65014.1"/>
    <property type="molecule type" value="Genomic_DNA"/>
</dbReference>
<dbReference type="PANTHER" id="PTHR13931">
    <property type="entry name" value="UBIQUITINATION FACTOR E4"/>
    <property type="match status" value="1"/>
</dbReference>
<dbReference type="SUPFAM" id="SSF52540">
    <property type="entry name" value="P-loop containing nucleoside triphosphate hydrolases"/>
    <property type="match status" value="1"/>
</dbReference>
<dbReference type="InterPro" id="IPR042111">
    <property type="entry name" value="Adenylosuccinate_synth_dom3"/>
</dbReference>
<evidence type="ECO:0000256" key="9">
    <source>
        <dbReference type="ARBA" id="ARBA00022598"/>
    </source>
</evidence>
<evidence type="ECO:0000256" key="11">
    <source>
        <dbReference type="ARBA" id="ARBA00022723"/>
    </source>
</evidence>
<comment type="function">
    <text evidence="18">Plays an important role in the de novo pathway and in the salvage pathway of purine nucleotide biosynthesis. Catalyzes the first commited step in the biosynthesis of AMP from IMP.</text>
</comment>
<evidence type="ECO:0000256" key="21">
    <source>
        <dbReference type="SAM" id="MobiDB-lite"/>
    </source>
</evidence>
<evidence type="ECO:0000256" key="8">
    <source>
        <dbReference type="ARBA" id="ARBA00022490"/>
    </source>
</evidence>
<evidence type="ECO:0000313" key="23">
    <source>
        <dbReference type="EMBL" id="QSL65014.1"/>
    </source>
</evidence>
<dbReference type="InterPro" id="IPR019474">
    <property type="entry name" value="Ub_conjug_fac_E4_core"/>
</dbReference>
<dbReference type="HAMAP" id="MF_00011">
    <property type="entry name" value="Adenylosucc_synth"/>
    <property type="match status" value="1"/>
</dbReference>
<evidence type="ECO:0000256" key="20">
    <source>
        <dbReference type="RuleBase" id="RU000520"/>
    </source>
</evidence>
<dbReference type="InterPro" id="IPR003613">
    <property type="entry name" value="Ubox_domain"/>
</dbReference>
<comment type="similarity">
    <text evidence="6">Belongs to the ubiquitin conjugation factor E4 family.</text>
</comment>
<dbReference type="GO" id="GO:0005737">
    <property type="term" value="C:cytoplasm"/>
    <property type="evidence" value="ECO:0007669"/>
    <property type="project" value="UniProtKB-SubCell"/>
</dbReference>
<sequence length="1384" mass="158988">MAAGPKVEEGVTVILGVQWGDEGKGKLVDILSREADLCARCQKGGNNAGHTIVIEDQTYDFHILPSGMTSPNCLNLIGSGVVIHIPSFFAELEAIEKKGINTQNRIFVSDRAHLVLDYHQVIDELKELELGEYSIGTTKKGIGPAYSHKAERNGIRVHHLYDFSEFERLFRENFESCRRRYGQFEFDVEKEINKYKEYAEKLRCYVVDAVYFIHSIMTTQKRILVEGANALMLDIDYGTYPYVTSSNTSIGGVCTGLGLPPKKIKNVIGVMKAYTTRVGSGPFPTELFNNIGEHLQRTGSEWGVTTDTLKEIKIGIAYKINDKEIPYISADLKTLKNLVVEYKTLPGWLTKTNGCTSFDQLPIQAQTYVKFIEDFIGVKILYIGVGPNLKFLTILILIKSKQRDKKIQEELNMNNSENSVPSSDKMPVKTLNTSEFASWQSSTLSKILQVTLDLEYHLKVPNYMFLSNLRQELIDESLEPVISIDTLDRVILARLSLPSPNIPFDYLVSCWKRAISVQKLIQKLPDAEEKLSIIKEAKRLFVSYSGLSITLPEMFEPQHAPIDFANKLLQELDTSDGIPFDFLRALVYQFDKEGTLTDLLGETIVKLSRRLCQKTILDNYQPYIKVFNQLVTLKPFTLMVVHLPAWLPENSTAADIEYTSILGPYLRLTPMQIKISELYFSNASQRSQADILGSINSLRLTMQTLQNQLFFIINTIIRTSPECKEKMLEYFAKVLELNKKRKALHADPKSISTDGYIVNITNIMNSFSEPFIDVNYMKINRIDVDYFKKKPRISISKETKLNSDEKTSELFYENEIQDIPNFISEIFYLNVAYHYYGLGSAMLNHEHIMKRISDLQKQYDILESQKSHWIKTTHASILNTNMKQLHLQIDKTKSYCYCFDTMLLDNVLQSKSFSFLSLLASWLLRLVDPEHQHPQKIITLPLPQDVNDHIRNLPEYFVEEIADFFLYTSKYNPELIISNSAIELVIFIITFLKSSSYIKNPYLKAKLAEILFYGILKQHNYPYGVLGDILNSNTFSLHHLLPALMLFYVEVESTGLSSQFYDKFNIRYQISQIFKAIWENPGHREKLLLESRNNFNFFVKFVALLLNDVTYLLDEALSKLLEIHNLQLELEDVPENLSLNDERQEKRHYLAQLEKYATTYMSLATETIELLKRFTASIPDAFYRLAAMLDYNMNALVGPKCTKLKVRNPEKYRFEPKSLLSAIADIYLNLRSKKSFIMAIAKDGRSYKRDLFVRATQIFKKYSTKSLDDIDNLLSLINDVEEVKKKDQDNEEELGEIPEEFLDPIMACLMTNPVILPSSRVTVDMATIKSHLLSEEKDPFNRSPLKLEDLIPNEELKAKVEMFKAERRANKKKKEDKNDSPLTN</sequence>
<keyword evidence="16 18" id="KW-0342">GTP-binding</keyword>
<dbReference type="Proteomes" id="UP000663699">
    <property type="component" value="Chromosome 4"/>
</dbReference>
<dbReference type="GO" id="GO:0034450">
    <property type="term" value="F:ubiquitin-ubiquitin ligase activity"/>
    <property type="evidence" value="ECO:0007669"/>
    <property type="project" value="InterPro"/>
</dbReference>
<comment type="subunit">
    <text evidence="7 18">Homodimer.</text>
</comment>
<dbReference type="FunFam" id="1.10.300.10:FF:000002">
    <property type="entry name" value="Adenylosuccinate synthetase, chloroplastic"/>
    <property type="match status" value="1"/>
</dbReference>
<dbReference type="GO" id="GO:0006511">
    <property type="term" value="P:ubiquitin-dependent protein catabolic process"/>
    <property type="evidence" value="ECO:0007669"/>
    <property type="project" value="InterPro"/>
</dbReference>
<keyword evidence="12 18" id="KW-0547">Nucleotide-binding</keyword>
<dbReference type="Gene3D" id="3.90.170.10">
    <property type="entry name" value="Adenylosuccinate Synthetase, subunit A, domain 3"/>
    <property type="match status" value="2"/>
</dbReference>
<feature type="active site" description="Proton donor" evidence="18">
    <location>
        <position position="50"/>
    </location>
</feature>
<dbReference type="InterPro" id="IPR027417">
    <property type="entry name" value="P-loop_NTPase"/>
</dbReference>
<dbReference type="GO" id="GO:0044208">
    <property type="term" value="P:'de novo' AMP biosynthetic process"/>
    <property type="evidence" value="ECO:0007669"/>
    <property type="project" value="UniProtKB-UniRule"/>
</dbReference>
<dbReference type="GO" id="GO:0005525">
    <property type="term" value="F:GTP binding"/>
    <property type="evidence" value="ECO:0007669"/>
    <property type="project" value="UniProtKB-UniRule"/>
</dbReference>
<dbReference type="PROSITE" id="PS00513">
    <property type="entry name" value="ADENYLOSUCCIN_SYN_2"/>
    <property type="match status" value="1"/>
</dbReference>
<feature type="binding site" evidence="18">
    <location>
        <begin position="384"/>
        <end position="386"/>
    </location>
    <ligand>
        <name>GTP</name>
        <dbReference type="ChEBI" id="CHEBI:37565"/>
    </ligand>
</feature>
<organism evidence="23 24">
    <name type="scientific">Pneumocystis wakefieldiae</name>
    <dbReference type="NCBI Taxonomy" id="38082"/>
    <lineage>
        <taxon>Eukaryota</taxon>
        <taxon>Fungi</taxon>
        <taxon>Dikarya</taxon>
        <taxon>Ascomycota</taxon>
        <taxon>Taphrinomycotina</taxon>
        <taxon>Pneumocystomycetes</taxon>
        <taxon>Pneumocystaceae</taxon>
        <taxon>Pneumocystis</taxon>
    </lineage>
</organism>
<dbReference type="GO" id="GO:0004019">
    <property type="term" value="F:adenylosuccinate synthase activity"/>
    <property type="evidence" value="ECO:0007669"/>
    <property type="project" value="UniProtKB-UniRule"/>
</dbReference>
<feature type="binding site" evidence="18">
    <location>
        <position position="49"/>
    </location>
    <ligand>
        <name>Mg(2+)</name>
        <dbReference type="ChEBI" id="CHEBI:18420"/>
    </ligand>
</feature>
<dbReference type="GO" id="GO:0000151">
    <property type="term" value="C:ubiquitin ligase complex"/>
    <property type="evidence" value="ECO:0007669"/>
    <property type="project" value="InterPro"/>
</dbReference>
<feature type="region of interest" description="Disordered" evidence="21">
    <location>
        <begin position="1365"/>
        <end position="1384"/>
    </location>
</feature>
<evidence type="ECO:0000256" key="17">
    <source>
        <dbReference type="ARBA" id="ARBA00023242"/>
    </source>
</evidence>
<keyword evidence="15 18" id="KW-0460">Magnesium</keyword>
<dbReference type="GO" id="GO:0005634">
    <property type="term" value="C:nucleus"/>
    <property type="evidence" value="ECO:0007669"/>
    <property type="project" value="UniProtKB-SubCell"/>
</dbReference>
<dbReference type="InterPro" id="IPR001114">
    <property type="entry name" value="Adenylosuccinate_synthetase"/>
</dbReference>
<dbReference type="FunFam" id="3.30.40.10:FF:000055">
    <property type="entry name" value="Ubiquitin conjugation factor e4 a"/>
    <property type="match status" value="1"/>
</dbReference>
<keyword evidence="10" id="KW-0808">Transferase</keyword>
<gene>
    <name evidence="23" type="ORF">MERGE_002318</name>
</gene>
<dbReference type="InterPro" id="IPR013083">
    <property type="entry name" value="Znf_RING/FYVE/PHD"/>
</dbReference>
<feature type="binding site" evidence="18">
    <location>
        <position position="138"/>
    </location>
    <ligand>
        <name>IMP</name>
        <dbReference type="ChEBI" id="CHEBI:58053"/>
    </ligand>
</feature>
<dbReference type="CDD" id="cd03108">
    <property type="entry name" value="AdSS"/>
    <property type="match status" value="1"/>
</dbReference>
<feature type="active site" evidence="19">
    <location>
        <position position="149"/>
    </location>
</feature>
<evidence type="ECO:0000256" key="12">
    <source>
        <dbReference type="ARBA" id="ARBA00022741"/>
    </source>
</evidence>
<dbReference type="GO" id="GO:0036503">
    <property type="term" value="P:ERAD pathway"/>
    <property type="evidence" value="ECO:0007669"/>
    <property type="project" value="InterPro"/>
</dbReference>
<comment type="pathway">
    <text evidence="18 20">Purine metabolism; AMP biosynthesis via de novo pathway; AMP from IMP: step 1/2.</text>
</comment>
<dbReference type="InterPro" id="IPR045132">
    <property type="entry name" value="UBE4"/>
</dbReference>
<evidence type="ECO:0000256" key="3">
    <source>
        <dbReference type="ARBA" id="ARBA00004123"/>
    </source>
</evidence>
<comment type="catalytic activity">
    <reaction evidence="18 20">
        <text>IMP + L-aspartate + GTP = N(6)-(1,2-dicarboxyethyl)-AMP + GDP + phosphate + 2 H(+)</text>
        <dbReference type="Rhea" id="RHEA:15753"/>
        <dbReference type="ChEBI" id="CHEBI:15378"/>
        <dbReference type="ChEBI" id="CHEBI:29991"/>
        <dbReference type="ChEBI" id="CHEBI:37565"/>
        <dbReference type="ChEBI" id="CHEBI:43474"/>
        <dbReference type="ChEBI" id="CHEBI:57567"/>
        <dbReference type="ChEBI" id="CHEBI:58053"/>
        <dbReference type="ChEBI" id="CHEBI:58189"/>
        <dbReference type="EC" id="6.3.4.4"/>
    </reaction>
</comment>
<keyword evidence="8 18" id="KW-0963">Cytoplasm</keyword>
<accession>A0A899FXJ1</accession>
<evidence type="ECO:0000256" key="16">
    <source>
        <dbReference type="ARBA" id="ARBA00023134"/>
    </source>
</evidence>
<evidence type="ECO:0000256" key="13">
    <source>
        <dbReference type="ARBA" id="ARBA00022755"/>
    </source>
</evidence>
<dbReference type="GO" id="GO:0000287">
    <property type="term" value="F:magnesium ion binding"/>
    <property type="evidence" value="ECO:0007669"/>
    <property type="project" value="UniProtKB-UniRule"/>
</dbReference>
<feature type="binding site" evidence="18">
    <location>
        <position position="152"/>
    </location>
    <ligand>
        <name>IMP</name>
        <dbReference type="ChEBI" id="CHEBI:58053"/>
        <note>ligand shared between dimeric partners</note>
    </ligand>
</feature>
<comment type="subcellular location">
    <subcellularLocation>
        <location evidence="4 18">Cytoplasm</location>
    </subcellularLocation>
    <subcellularLocation>
        <location evidence="3">Nucleus</location>
    </subcellularLocation>
</comment>
<dbReference type="Gene3D" id="1.10.300.10">
    <property type="entry name" value="Adenylosuccinate Synthetase, subunit A, domain 2"/>
    <property type="match status" value="1"/>
</dbReference>
<evidence type="ECO:0000256" key="15">
    <source>
        <dbReference type="ARBA" id="ARBA00022842"/>
    </source>
</evidence>
<dbReference type="SUPFAM" id="SSF57850">
    <property type="entry name" value="RING/U-box"/>
    <property type="match status" value="1"/>
</dbReference>
<keyword evidence="17" id="KW-0539">Nucleus</keyword>
<evidence type="ECO:0000259" key="22">
    <source>
        <dbReference type="PROSITE" id="PS51698"/>
    </source>
</evidence>
<feature type="binding site" evidence="18">
    <location>
        <begin position="49"/>
        <end position="51"/>
    </location>
    <ligand>
        <name>GTP</name>
        <dbReference type="ChEBI" id="CHEBI:37565"/>
    </ligand>
</feature>
<feature type="binding site" evidence="18">
    <location>
        <position position="21"/>
    </location>
    <ligand>
        <name>Mg(2+)</name>
        <dbReference type="ChEBI" id="CHEBI:18420"/>
    </ligand>
</feature>
<evidence type="ECO:0000313" key="24">
    <source>
        <dbReference type="Proteomes" id="UP000663699"/>
    </source>
</evidence>
<dbReference type="InterPro" id="IPR018220">
    <property type="entry name" value="Adenylosuccin_syn_GTP-bd"/>
</dbReference>
<keyword evidence="14" id="KW-0833">Ubl conjugation pathway</keyword>